<dbReference type="PROSITE" id="PS50026">
    <property type="entry name" value="EGF_3"/>
    <property type="match status" value="1"/>
</dbReference>
<comment type="caution">
    <text evidence="5">Lacks conserved residue(s) required for the propagation of feature annotation.</text>
</comment>
<name>A0ABM4ANG6_VANTA</name>
<keyword evidence="6" id="KW-0812">Transmembrane</keyword>
<reference evidence="9" key="1">
    <citation type="submission" date="2025-08" db="UniProtKB">
        <authorList>
            <consortium name="RefSeq"/>
        </authorList>
    </citation>
    <scope>IDENTIFICATION</scope>
    <source>
        <tissue evidence="9">Whole body</tissue>
    </source>
</reference>
<organism evidence="8 9">
    <name type="scientific">Vanessa tameamea</name>
    <name type="common">Kamehameha butterfly</name>
    <dbReference type="NCBI Taxonomy" id="334116"/>
    <lineage>
        <taxon>Eukaryota</taxon>
        <taxon>Metazoa</taxon>
        <taxon>Ecdysozoa</taxon>
        <taxon>Arthropoda</taxon>
        <taxon>Hexapoda</taxon>
        <taxon>Insecta</taxon>
        <taxon>Pterygota</taxon>
        <taxon>Neoptera</taxon>
        <taxon>Endopterygota</taxon>
        <taxon>Lepidoptera</taxon>
        <taxon>Glossata</taxon>
        <taxon>Ditrysia</taxon>
        <taxon>Papilionoidea</taxon>
        <taxon>Nymphalidae</taxon>
        <taxon>Nymphalinae</taxon>
        <taxon>Vanessa</taxon>
    </lineage>
</organism>
<dbReference type="Proteomes" id="UP001652626">
    <property type="component" value="Chromosome 13"/>
</dbReference>
<comment type="similarity">
    <text evidence="1">Belongs to the CRELD family.</text>
</comment>
<evidence type="ECO:0000256" key="5">
    <source>
        <dbReference type="PROSITE-ProRule" id="PRU00076"/>
    </source>
</evidence>
<dbReference type="GeneID" id="113403308"/>
<evidence type="ECO:0000259" key="7">
    <source>
        <dbReference type="PROSITE" id="PS50026"/>
    </source>
</evidence>
<evidence type="ECO:0000313" key="9">
    <source>
        <dbReference type="RefSeq" id="XP_064072831.1"/>
    </source>
</evidence>
<keyword evidence="2 5" id="KW-0245">EGF-like domain</keyword>
<proteinExistence type="inferred from homology"/>
<dbReference type="InterPro" id="IPR002049">
    <property type="entry name" value="LE_dom"/>
</dbReference>
<feature type="transmembrane region" description="Helical" evidence="6">
    <location>
        <begin position="309"/>
        <end position="330"/>
    </location>
</feature>
<evidence type="ECO:0000256" key="1">
    <source>
        <dbReference type="ARBA" id="ARBA00005897"/>
    </source>
</evidence>
<accession>A0ABM4ANG6</accession>
<feature type="domain" description="EGF-like" evidence="7">
    <location>
        <begin position="161"/>
        <end position="195"/>
    </location>
</feature>
<evidence type="ECO:0000256" key="4">
    <source>
        <dbReference type="ARBA" id="ARBA00023157"/>
    </source>
</evidence>
<feature type="disulfide bond" evidence="5">
    <location>
        <begin position="185"/>
        <end position="194"/>
    </location>
</feature>
<dbReference type="InterPro" id="IPR009030">
    <property type="entry name" value="Growth_fac_rcpt_cys_sf"/>
</dbReference>
<keyword evidence="4 5" id="KW-1015">Disulfide bond</keyword>
<keyword evidence="6" id="KW-1133">Transmembrane helix</keyword>
<evidence type="ECO:0000256" key="3">
    <source>
        <dbReference type="ARBA" id="ARBA00022837"/>
    </source>
</evidence>
<dbReference type="PROSITE" id="PS00022">
    <property type="entry name" value="EGF_1"/>
    <property type="match status" value="1"/>
</dbReference>
<dbReference type="SUPFAM" id="SSF57184">
    <property type="entry name" value="Growth factor receptor domain"/>
    <property type="match status" value="1"/>
</dbReference>
<dbReference type="CDD" id="cd00055">
    <property type="entry name" value="EGF_Lam"/>
    <property type="match status" value="1"/>
</dbReference>
<dbReference type="PROSITE" id="PS01248">
    <property type="entry name" value="EGF_LAM_1"/>
    <property type="match status" value="1"/>
</dbReference>
<keyword evidence="6" id="KW-0472">Membrane</keyword>
<dbReference type="Pfam" id="PF11938">
    <property type="entry name" value="DUF3456"/>
    <property type="match status" value="1"/>
</dbReference>
<evidence type="ECO:0000256" key="6">
    <source>
        <dbReference type="SAM" id="Phobius"/>
    </source>
</evidence>
<keyword evidence="8" id="KW-1185">Reference proteome</keyword>
<evidence type="ECO:0000256" key="2">
    <source>
        <dbReference type="ARBA" id="ARBA00022536"/>
    </source>
</evidence>
<dbReference type="InterPro" id="IPR006212">
    <property type="entry name" value="Furin_repeat"/>
</dbReference>
<dbReference type="InterPro" id="IPR021852">
    <property type="entry name" value="DUF3456"/>
</dbReference>
<dbReference type="InterPro" id="IPR000742">
    <property type="entry name" value="EGF"/>
</dbReference>
<protein>
    <submittedName>
        <fullName evidence="9">Cysteine-rich with EGF-like domain protein 2</fullName>
    </submittedName>
</protein>
<dbReference type="PROSITE" id="PS01187">
    <property type="entry name" value="EGF_CA"/>
    <property type="match status" value="1"/>
</dbReference>
<gene>
    <name evidence="9" type="primary">LOC113403308</name>
</gene>
<dbReference type="SMART" id="SM00261">
    <property type="entry name" value="FU"/>
    <property type="match status" value="2"/>
</dbReference>
<feature type="transmembrane region" description="Helical" evidence="6">
    <location>
        <begin position="6"/>
        <end position="30"/>
    </location>
</feature>
<dbReference type="InterPro" id="IPR018097">
    <property type="entry name" value="EGF_Ca-bd_CS"/>
</dbReference>
<keyword evidence="3" id="KW-0106">Calcium</keyword>
<sequence>MFCSMAYFTTLKLILICMSTITFGITHSTLDTKGKLHSKKINECQRCKVVTDSFSHWLEETSRGKHEGGDAAWEEAKLKSYARSEMRLVEIQENLCSELKNHQDDCYSLSEEAESLLENWWFHEYQNNLDLYTWLCIENLQYCCPKNHYSESCTLCPHIKNNKICGGNGKCDGEGTRKGDGHCICKRGFTGIDCEECSYNFYNASNESCKPCHKACDGCQGDGVETCVKCAAGWTMNSGKCVDNNECLDLSLCKSNEYCINKEGTFACKLCDKTCKSCEGPGPSSCSSCSPDHVLWIGKCLDVKIQRDLLINCSMRIASYLCLVILVMFLYRKSKSLASLTVLIISLLIYYSETTSEVSLIKIIPYFSN</sequence>
<dbReference type="RefSeq" id="XP_064072831.1">
    <property type="nucleotide sequence ID" value="XM_064216761.1"/>
</dbReference>
<dbReference type="Gene3D" id="2.10.220.10">
    <property type="entry name" value="Hormone Receptor, Insulin-like Growth Factor Receptor 1, Chain A, domain 2"/>
    <property type="match status" value="1"/>
</dbReference>
<dbReference type="CDD" id="cd00064">
    <property type="entry name" value="FU"/>
    <property type="match status" value="1"/>
</dbReference>
<evidence type="ECO:0000313" key="8">
    <source>
        <dbReference type="Proteomes" id="UP001652626"/>
    </source>
</evidence>